<dbReference type="EMBL" id="JAAXPC010000003">
    <property type="protein sequence ID" value="NKY01274.1"/>
    <property type="molecule type" value="Genomic_DNA"/>
</dbReference>
<gene>
    <name evidence="2" type="ORF">HGA05_06780</name>
</gene>
<dbReference type="AlphaFoldDB" id="A0A846WHY7"/>
<reference evidence="2 3" key="1">
    <citation type="submission" date="2020-04" db="EMBL/GenBank/DDBJ databases">
        <title>MicrobeNet Type strains.</title>
        <authorList>
            <person name="Nicholson A.C."/>
        </authorList>
    </citation>
    <scope>NUCLEOTIDE SEQUENCE [LARGE SCALE GENOMIC DNA]</scope>
    <source>
        <strain evidence="2 3">ATCC BAA-14</strain>
    </source>
</reference>
<feature type="compositionally biased region" description="Low complexity" evidence="1">
    <location>
        <begin position="307"/>
        <end position="321"/>
    </location>
</feature>
<feature type="compositionally biased region" description="Basic and acidic residues" evidence="1">
    <location>
        <begin position="211"/>
        <end position="236"/>
    </location>
</feature>
<evidence type="ECO:0000313" key="3">
    <source>
        <dbReference type="Proteomes" id="UP000563898"/>
    </source>
</evidence>
<evidence type="ECO:0000256" key="1">
    <source>
        <dbReference type="SAM" id="MobiDB-lite"/>
    </source>
</evidence>
<comment type="caution">
    <text evidence="2">The sequence shown here is derived from an EMBL/GenBank/DDBJ whole genome shotgun (WGS) entry which is preliminary data.</text>
</comment>
<organism evidence="2 3">
    <name type="scientific">Gordonia polyisoprenivorans</name>
    <dbReference type="NCBI Taxonomy" id="84595"/>
    <lineage>
        <taxon>Bacteria</taxon>
        <taxon>Bacillati</taxon>
        <taxon>Actinomycetota</taxon>
        <taxon>Actinomycetes</taxon>
        <taxon>Mycobacteriales</taxon>
        <taxon>Gordoniaceae</taxon>
        <taxon>Gordonia</taxon>
    </lineage>
</organism>
<accession>A0A846WHY7</accession>
<evidence type="ECO:0000313" key="2">
    <source>
        <dbReference type="EMBL" id="NKY01274.1"/>
    </source>
</evidence>
<dbReference type="RefSeq" id="WP_006372227.1">
    <property type="nucleotide sequence ID" value="NZ_CP073075.1"/>
</dbReference>
<proteinExistence type="predicted"/>
<name>A0A846WHY7_9ACTN</name>
<feature type="region of interest" description="Disordered" evidence="1">
    <location>
        <begin position="211"/>
        <end position="347"/>
    </location>
</feature>
<protein>
    <submittedName>
        <fullName evidence="2">Uncharacterized protein</fullName>
    </submittedName>
</protein>
<sequence>MADPSETLVALRDRAIAGVEDLISVLGAGRVVGVAVPADDELRAVLARTGRLDIPGLAADARRLAAVHRVVADQMHRLPEQQIRLDHGWSSGAGAVAVGLVIEHQRRAEADLAVVRSVAEATSAAAAGIDQILRTWYRTVARLSSPLVAGVPLPELPAAVLTGRVPPAVVAADITSRIALLTTTAHATQSGVQAILSILTRSADEWDLTQRTEAPARVRVPDGDGGSPDERGDVPVEGKVPTPDAARPVAAGQPAHVTVTDGSPAVEPKSSPAPDGPDVPFTLTAEEAGTGQTGSSIQPAPRPEPAPAAESPSTPLADPTPQSAPAPAPSPGTQRAPASDLALAGDQ</sequence>
<dbReference type="Proteomes" id="UP000563898">
    <property type="component" value="Unassembled WGS sequence"/>
</dbReference>